<feature type="domain" description="7,8-dihydro-6-hydroxymethylpterin-pyrophosphokinase" evidence="9">
    <location>
        <begin position="99"/>
        <end position="110"/>
    </location>
</feature>
<dbReference type="CDD" id="cd00483">
    <property type="entry name" value="HPPK"/>
    <property type="match status" value="1"/>
</dbReference>
<name>K9YLF2_CYASC</name>
<accession>K9YLF2</accession>
<dbReference type="STRING" id="292563.Cyast_1342"/>
<evidence type="ECO:0000256" key="3">
    <source>
        <dbReference type="ARBA" id="ARBA00013253"/>
    </source>
</evidence>
<keyword evidence="4 10" id="KW-0808">Transferase</keyword>
<gene>
    <name evidence="10" type="ordered locus">Cyast_1342</name>
</gene>
<dbReference type="Proteomes" id="UP000010483">
    <property type="component" value="Chromosome"/>
</dbReference>
<evidence type="ECO:0000256" key="6">
    <source>
        <dbReference type="ARBA" id="ARBA00022777"/>
    </source>
</evidence>
<sequence length="173" mass="19518">MSISTEINNCTRKNQAAIALGSNLGESKDNLQTAVARIKLAPQIELIQCSHWYQTKPVGPPQPDYINGCITIHTTFTPIELLNFLLIIELIFGRERNEKWGARTLDLDLILYDDLILDLPNLKVPHPLMRERVFVLIPLAEIAPDWVDPVSKLTVSALANKLNYHSDEIKILP</sequence>
<evidence type="ECO:0000256" key="4">
    <source>
        <dbReference type="ARBA" id="ARBA00022679"/>
    </source>
</evidence>
<dbReference type="InterPro" id="IPR035907">
    <property type="entry name" value="Hppk_sf"/>
</dbReference>
<keyword evidence="5" id="KW-0547">Nucleotide-binding</keyword>
<proteinExistence type="predicted"/>
<dbReference type="PROSITE" id="PS00794">
    <property type="entry name" value="HPPK"/>
    <property type="match status" value="1"/>
</dbReference>
<dbReference type="PATRIC" id="fig|292563.3.peg.1403"/>
<dbReference type="SUPFAM" id="SSF55083">
    <property type="entry name" value="6-hydroxymethyl-7,8-dihydropterin pyrophosphokinase, HPPK"/>
    <property type="match status" value="1"/>
</dbReference>
<keyword evidence="11" id="KW-1185">Reference proteome</keyword>
<dbReference type="InterPro" id="IPR000550">
    <property type="entry name" value="Hppk"/>
</dbReference>
<keyword evidence="6" id="KW-0418">Kinase</keyword>
<protein>
    <recommendedName>
        <fullName evidence="3">2-amino-4-hydroxy-6-hydroxymethyldihydropteridine diphosphokinase</fullName>
        <ecNumber evidence="3">2.7.6.3</ecNumber>
    </recommendedName>
</protein>
<dbReference type="GO" id="GO:0005524">
    <property type="term" value="F:ATP binding"/>
    <property type="evidence" value="ECO:0007669"/>
    <property type="project" value="UniProtKB-KW"/>
</dbReference>
<dbReference type="GO" id="GO:0003848">
    <property type="term" value="F:2-amino-4-hydroxy-6-hydroxymethyldihydropteridine diphosphokinase activity"/>
    <property type="evidence" value="ECO:0007669"/>
    <property type="project" value="UniProtKB-EC"/>
</dbReference>
<dbReference type="GO" id="GO:0016301">
    <property type="term" value="F:kinase activity"/>
    <property type="evidence" value="ECO:0007669"/>
    <property type="project" value="UniProtKB-KW"/>
</dbReference>
<dbReference type="PANTHER" id="PTHR43071">
    <property type="entry name" value="2-AMINO-4-HYDROXY-6-HYDROXYMETHYLDIHYDROPTERIDINE PYROPHOSPHOKINASE"/>
    <property type="match status" value="1"/>
</dbReference>
<comment type="catalytic activity">
    <reaction evidence="1">
        <text>6-hydroxymethyl-7,8-dihydropterin + ATP = (7,8-dihydropterin-6-yl)methyl diphosphate + AMP + H(+)</text>
        <dbReference type="Rhea" id="RHEA:11412"/>
        <dbReference type="ChEBI" id="CHEBI:15378"/>
        <dbReference type="ChEBI" id="CHEBI:30616"/>
        <dbReference type="ChEBI" id="CHEBI:44841"/>
        <dbReference type="ChEBI" id="CHEBI:72950"/>
        <dbReference type="ChEBI" id="CHEBI:456215"/>
        <dbReference type="EC" id="2.7.6.3"/>
    </reaction>
</comment>
<evidence type="ECO:0000256" key="7">
    <source>
        <dbReference type="ARBA" id="ARBA00022840"/>
    </source>
</evidence>
<dbReference type="GO" id="GO:0046656">
    <property type="term" value="P:folic acid biosynthetic process"/>
    <property type="evidence" value="ECO:0007669"/>
    <property type="project" value="UniProtKB-KW"/>
</dbReference>
<dbReference type="UniPathway" id="UPA00077">
    <property type="reaction ID" value="UER00155"/>
</dbReference>
<dbReference type="KEGG" id="csn:Cyast_1342"/>
<dbReference type="EC" id="2.7.6.3" evidence="3"/>
<evidence type="ECO:0000313" key="10">
    <source>
        <dbReference type="EMBL" id="AFZ47307.1"/>
    </source>
</evidence>
<dbReference type="Pfam" id="PF01288">
    <property type="entry name" value="HPPK"/>
    <property type="match status" value="1"/>
</dbReference>
<dbReference type="HOGENOM" id="CLU_097916_3_0_3"/>
<dbReference type="eggNOG" id="COG0801">
    <property type="taxonomic scope" value="Bacteria"/>
</dbReference>
<dbReference type="NCBIfam" id="TIGR01498">
    <property type="entry name" value="folK"/>
    <property type="match status" value="1"/>
</dbReference>
<dbReference type="BioCyc" id="CSTA292563:G1353-1355-MONOMER"/>
<dbReference type="PANTHER" id="PTHR43071:SF1">
    <property type="entry name" value="2-AMINO-4-HYDROXY-6-HYDROXYMETHYLDIHYDROPTERIDINE PYROPHOSPHOKINASE"/>
    <property type="match status" value="1"/>
</dbReference>
<keyword evidence="7" id="KW-0067">ATP-binding</keyword>
<comment type="pathway">
    <text evidence="2">Cofactor biosynthesis; tetrahydrofolate biosynthesis; 2-amino-4-hydroxy-6-hydroxymethyl-7,8-dihydropteridine diphosphate from 7,8-dihydroneopterin triphosphate: step 4/4.</text>
</comment>
<dbReference type="EMBL" id="CP003940">
    <property type="protein sequence ID" value="AFZ47307.1"/>
    <property type="molecule type" value="Genomic_DNA"/>
</dbReference>
<evidence type="ECO:0000256" key="8">
    <source>
        <dbReference type="ARBA" id="ARBA00022909"/>
    </source>
</evidence>
<reference evidence="11" key="1">
    <citation type="journal article" date="2013" name="Proc. Natl. Acad. Sci. U.S.A.">
        <title>Improving the coverage of the cyanobacterial phylum using diversity-driven genome sequencing.</title>
        <authorList>
            <person name="Shih P.M."/>
            <person name="Wu D."/>
            <person name="Latifi A."/>
            <person name="Axen S.D."/>
            <person name="Fewer D.P."/>
            <person name="Talla E."/>
            <person name="Calteau A."/>
            <person name="Cai F."/>
            <person name="Tandeau de Marsac N."/>
            <person name="Rippka R."/>
            <person name="Herdman M."/>
            <person name="Sivonen K."/>
            <person name="Coursin T."/>
            <person name="Laurent T."/>
            <person name="Goodwin L."/>
            <person name="Nolan M."/>
            <person name="Davenport K.W."/>
            <person name="Han C.S."/>
            <person name="Rubin E.M."/>
            <person name="Eisen J.A."/>
            <person name="Woyke T."/>
            <person name="Gugger M."/>
            <person name="Kerfeld C.A."/>
        </authorList>
    </citation>
    <scope>NUCLEOTIDE SEQUENCE [LARGE SCALE GENOMIC DNA]</scope>
    <source>
        <strain evidence="11">ATCC 29140 / PCC 7202</strain>
    </source>
</reference>
<keyword evidence="8" id="KW-0289">Folate biosynthesis</keyword>
<dbReference type="Gene3D" id="3.30.70.560">
    <property type="entry name" value="7,8-Dihydro-6-hydroxymethylpterin-pyrophosphokinase HPPK"/>
    <property type="match status" value="1"/>
</dbReference>
<evidence type="ECO:0000313" key="11">
    <source>
        <dbReference type="Proteomes" id="UP000010483"/>
    </source>
</evidence>
<evidence type="ECO:0000256" key="1">
    <source>
        <dbReference type="ARBA" id="ARBA00000198"/>
    </source>
</evidence>
<dbReference type="AlphaFoldDB" id="K9YLF2"/>
<dbReference type="GO" id="GO:0046654">
    <property type="term" value="P:tetrahydrofolate biosynthetic process"/>
    <property type="evidence" value="ECO:0007669"/>
    <property type="project" value="UniProtKB-UniPathway"/>
</dbReference>
<organism evidence="10 11">
    <name type="scientific">Cyanobacterium stanieri (strain ATCC 29140 / PCC 7202)</name>
    <dbReference type="NCBI Taxonomy" id="292563"/>
    <lineage>
        <taxon>Bacteria</taxon>
        <taxon>Bacillati</taxon>
        <taxon>Cyanobacteriota</taxon>
        <taxon>Cyanophyceae</taxon>
        <taxon>Oscillatoriophycideae</taxon>
        <taxon>Chroococcales</taxon>
        <taxon>Geminocystaceae</taxon>
        <taxon>Cyanobacterium</taxon>
    </lineage>
</organism>
<evidence type="ECO:0000259" key="9">
    <source>
        <dbReference type="PROSITE" id="PS00794"/>
    </source>
</evidence>
<evidence type="ECO:0000256" key="5">
    <source>
        <dbReference type="ARBA" id="ARBA00022741"/>
    </source>
</evidence>
<evidence type="ECO:0000256" key="2">
    <source>
        <dbReference type="ARBA" id="ARBA00005051"/>
    </source>
</evidence>